<evidence type="ECO:0000313" key="7">
    <source>
        <dbReference type="EMBL" id="MBP2478395.1"/>
    </source>
</evidence>
<dbReference type="PANTHER" id="PTHR10057">
    <property type="entry name" value="PERIPHERAL-TYPE BENZODIAZEPINE RECEPTOR"/>
    <property type="match status" value="1"/>
</dbReference>
<dbReference type="Gene3D" id="1.20.1260.100">
    <property type="entry name" value="TspO/MBR protein"/>
    <property type="match status" value="1"/>
</dbReference>
<evidence type="ECO:0000256" key="2">
    <source>
        <dbReference type="ARBA" id="ARBA00007524"/>
    </source>
</evidence>
<evidence type="ECO:0000256" key="3">
    <source>
        <dbReference type="ARBA" id="ARBA00022692"/>
    </source>
</evidence>
<organism evidence="7 8">
    <name type="scientific">Crossiella equi</name>
    <dbReference type="NCBI Taxonomy" id="130796"/>
    <lineage>
        <taxon>Bacteria</taxon>
        <taxon>Bacillati</taxon>
        <taxon>Actinomycetota</taxon>
        <taxon>Actinomycetes</taxon>
        <taxon>Pseudonocardiales</taxon>
        <taxon>Pseudonocardiaceae</taxon>
        <taxon>Crossiella</taxon>
    </lineage>
</organism>
<evidence type="ECO:0000256" key="5">
    <source>
        <dbReference type="ARBA" id="ARBA00023136"/>
    </source>
</evidence>
<keyword evidence="3 6" id="KW-0812">Transmembrane</keyword>
<name>A0ABS5AP95_9PSEU</name>
<gene>
    <name evidence="7" type="ORF">JOF53_007267</name>
</gene>
<comment type="caution">
    <text evidence="7">The sequence shown here is derived from an EMBL/GenBank/DDBJ whole genome shotgun (WGS) entry which is preliminary data.</text>
</comment>
<evidence type="ECO:0000256" key="6">
    <source>
        <dbReference type="SAM" id="Phobius"/>
    </source>
</evidence>
<dbReference type="RefSeq" id="WP_209707543.1">
    <property type="nucleotide sequence ID" value="NZ_JAGIOO010000001.1"/>
</dbReference>
<dbReference type="InterPro" id="IPR004307">
    <property type="entry name" value="TspO_MBR"/>
</dbReference>
<dbReference type="CDD" id="cd15904">
    <property type="entry name" value="TSPO_MBR"/>
    <property type="match status" value="1"/>
</dbReference>
<protein>
    <submittedName>
        <fullName evidence="7">Tryptophan-rich sensory protein</fullName>
    </submittedName>
</protein>
<feature type="transmembrane region" description="Helical" evidence="6">
    <location>
        <begin position="80"/>
        <end position="99"/>
    </location>
</feature>
<sequence>MPKARPSPARQLGAGAVFLGAVTMAGTVGALSSITAADSLELNLPSWSPPSYLFGPIWLVLYLMIALSGWLVWRDVEDSATPITAYCVQLSLNAAWTPVFYGARLYGLAFLEVVLLFFAITATGWLFWRVHRPAALLLLPYWLYTAFACALNFAIWRMNPGL</sequence>
<evidence type="ECO:0000256" key="1">
    <source>
        <dbReference type="ARBA" id="ARBA00004141"/>
    </source>
</evidence>
<reference evidence="7 8" key="1">
    <citation type="submission" date="2021-03" db="EMBL/GenBank/DDBJ databases">
        <title>Sequencing the genomes of 1000 actinobacteria strains.</title>
        <authorList>
            <person name="Klenk H.-P."/>
        </authorList>
    </citation>
    <scope>NUCLEOTIDE SEQUENCE [LARGE SCALE GENOMIC DNA]</scope>
    <source>
        <strain evidence="7 8">DSM 44580</strain>
    </source>
</reference>
<feature type="transmembrane region" description="Helical" evidence="6">
    <location>
        <begin position="12"/>
        <end position="32"/>
    </location>
</feature>
<dbReference type="EMBL" id="JAGIOO010000001">
    <property type="protein sequence ID" value="MBP2478395.1"/>
    <property type="molecule type" value="Genomic_DNA"/>
</dbReference>
<keyword evidence="8" id="KW-1185">Reference proteome</keyword>
<dbReference type="PIRSF" id="PIRSF005859">
    <property type="entry name" value="PBR"/>
    <property type="match status" value="1"/>
</dbReference>
<evidence type="ECO:0000313" key="8">
    <source>
        <dbReference type="Proteomes" id="UP001519363"/>
    </source>
</evidence>
<keyword evidence="4 6" id="KW-1133">Transmembrane helix</keyword>
<proteinExistence type="inferred from homology"/>
<feature type="transmembrane region" description="Helical" evidence="6">
    <location>
        <begin position="105"/>
        <end position="128"/>
    </location>
</feature>
<evidence type="ECO:0000256" key="4">
    <source>
        <dbReference type="ARBA" id="ARBA00022989"/>
    </source>
</evidence>
<dbReference type="InterPro" id="IPR038330">
    <property type="entry name" value="TspO/MBR-related_sf"/>
</dbReference>
<feature type="transmembrane region" description="Helical" evidence="6">
    <location>
        <begin position="52"/>
        <end position="73"/>
    </location>
</feature>
<dbReference type="PANTHER" id="PTHR10057:SF0">
    <property type="entry name" value="TRANSLOCATOR PROTEIN"/>
    <property type="match status" value="1"/>
</dbReference>
<comment type="similarity">
    <text evidence="2">Belongs to the TspO/BZRP family.</text>
</comment>
<comment type="subcellular location">
    <subcellularLocation>
        <location evidence="1">Membrane</location>
        <topology evidence="1">Multi-pass membrane protein</topology>
    </subcellularLocation>
</comment>
<accession>A0ABS5AP95</accession>
<dbReference type="Proteomes" id="UP001519363">
    <property type="component" value="Unassembled WGS sequence"/>
</dbReference>
<feature type="transmembrane region" description="Helical" evidence="6">
    <location>
        <begin position="135"/>
        <end position="156"/>
    </location>
</feature>
<keyword evidence="5 6" id="KW-0472">Membrane</keyword>
<dbReference type="Pfam" id="PF03073">
    <property type="entry name" value="TspO_MBR"/>
    <property type="match status" value="1"/>
</dbReference>